<feature type="domain" description="CCHC-type" evidence="3">
    <location>
        <begin position="157"/>
        <end position="172"/>
    </location>
</feature>
<evidence type="ECO:0000256" key="2">
    <source>
        <dbReference type="SAM" id="MobiDB-lite"/>
    </source>
</evidence>
<dbReference type="Proteomes" id="UP001152320">
    <property type="component" value="Chromosome 4"/>
</dbReference>
<keyword evidence="1" id="KW-0862">Zinc</keyword>
<reference evidence="4" key="1">
    <citation type="submission" date="2021-10" db="EMBL/GenBank/DDBJ databases">
        <title>Tropical sea cucumber genome reveals ecological adaptation and Cuvierian tubules defense mechanism.</title>
        <authorList>
            <person name="Chen T."/>
        </authorList>
    </citation>
    <scope>NUCLEOTIDE SEQUENCE</scope>
    <source>
        <strain evidence="4">Nanhai2018</strain>
        <tissue evidence="4">Muscle</tissue>
    </source>
</reference>
<evidence type="ECO:0000256" key="1">
    <source>
        <dbReference type="PROSITE-ProRule" id="PRU00047"/>
    </source>
</evidence>
<dbReference type="InterPro" id="IPR042509">
    <property type="entry name" value="ZCCHC3"/>
</dbReference>
<proteinExistence type="predicted"/>
<comment type="caution">
    <text evidence="4">The sequence shown here is derived from an EMBL/GenBank/DDBJ whole genome shotgun (WGS) entry which is preliminary data.</text>
</comment>
<dbReference type="OrthoDB" id="6782564at2759"/>
<keyword evidence="1" id="KW-0479">Metal-binding</keyword>
<feature type="region of interest" description="Disordered" evidence="2">
    <location>
        <begin position="238"/>
        <end position="289"/>
    </location>
</feature>
<dbReference type="GO" id="GO:0002218">
    <property type="term" value="P:activation of innate immune response"/>
    <property type="evidence" value="ECO:0007669"/>
    <property type="project" value="InterPro"/>
</dbReference>
<evidence type="ECO:0000313" key="4">
    <source>
        <dbReference type="EMBL" id="KAJ8044211.1"/>
    </source>
</evidence>
<dbReference type="SUPFAM" id="SSF57756">
    <property type="entry name" value="Retrovirus zinc finger-like domains"/>
    <property type="match status" value="1"/>
</dbReference>
<dbReference type="Gene3D" id="4.10.60.10">
    <property type="entry name" value="Zinc finger, CCHC-type"/>
    <property type="match status" value="2"/>
</dbReference>
<accession>A0A9Q1CFW0</accession>
<evidence type="ECO:0000259" key="3">
    <source>
        <dbReference type="PROSITE" id="PS50158"/>
    </source>
</evidence>
<organism evidence="4 5">
    <name type="scientific">Holothuria leucospilota</name>
    <name type="common">Black long sea cucumber</name>
    <name type="synonym">Mertensiothuria leucospilota</name>
    <dbReference type="NCBI Taxonomy" id="206669"/>
    <lineage>
        <taxon>Eukaryota</taxon>
        <taxon>Metazoa</taxon>
        <taxon>Echinodermata</taxon>
        <taxon>Eleutherozoa</taxon>
        <taxon>Echinozoa</taxon>
        <taxon>Holothuroidea</taxon>
        <taxon>Aspidochirotacea</taxon>
        <taxon>Aspidochirotida</taxon>
        <taxon>Holothuriidae</taxon>
        <taxon>Holothuria</taxon>
    </lineage>
</organism>
<keyword evidence="1" id="KW-0863">Zinc-finger</keyword>
<dbReference type="PROSITE" id="PS50158">
    <property type="entry name" value="ZF_CCHC"/>
    <property type="match status" value="1"/>
</dbReference>
<dbReference type="GO" id="GO:0003690">
    <property type="term" value="F:double-stranded DNA binding"/>
    <property type="evidence" value="ECO:0007669"/>
    <property type="project" value="InterPro"/>
</dbReference>
<keyword evidence="5" id="KW-1185">Reference proteome</keyword>
<dbReference type="InterPro" id="IPR001878">
    <property type="entry name" value="Znf_CCHC"/>
</dbReference>
<feature type="region of interest" description="Disordered" evidence="2">
    <location>
        <begin position="350"/>
        <end position="390"/>
    </location>
</feature>
<dbReference type="SMART" id="SM00343">
    <property type="entry name" value="ZnF_C2HC"/>
    <property type="match status" value="3"/>
</dbReference>
<feature type="compositionally biased region" description="Basic and acidic residues" evidence="2">
    <location>
        <begin position="364"/>
        <end position="390"/>
    </location>
</feature>
<sequence length="390" mass="42989">MASSIRRDASILIQFSDDKDVFTFLEDMGVKVAEHLRSVQSLPGRRYDITFLSAEIRRQFWPEFSKPANVTCTAYSEPVKLVTVLHVPFELDDDVVRFVLKKYGKVLSGRFVRYAAHPTLFNGNRQYQMELDRDIPSSVNLGGRECWVRYGGQPRTCLKCGETGHFAKECKKVRCFRCLMVGHTSRKCVADIVCSTCNKSGHGYMDCPVSFAAKVRSGAEWTSGGGICEEVAEVVGNEKEDEGVDPVKEVPDTQDVAEGSGVKPVAKEEEEGDGEGKALDPTPMEADPEEEEEIFPSIFDLSPAPLCAPSPAPASVGASGNVFGSGSWAEDSPVQAPTKVLVQVDVHDANEWQMVPHRSRGRGKCQESHPGERERSRSKMGRSHDTVLEK</sequence>
<dbReference type="GO" id="GO:0003723">
    <property type="term" value="F:RNA binding"/>
    <property type="evidence" value="ECO:0007669"/>
    <property type="project" value="InterPro"/>
</dbReference>
<dbReference type="PANTHER" id="PTHR22639:SF3">
    <property type="entry name" value="ZINC FINGER CCHC DOMAIN-CONTAINING PROTEIN 3"/>
    <property type="match status" value="1"/>
</dbReference>
<dbReference type="PANTHER" id="PTHR22639">
    <property type="entry name" value="GAG-RELATED PROTEIN"/>
    <property type="match status" value="1"/>
</dbReference>
<dbReference type="InterPro" id="IPR036875">
    <property type="entry name" value="Znf_CCHC_sf"/>
</dbReference>
<protein>
    <submittedName>
        <fullName evidence="4">Zinc finger CCHC domain-containing protein 3</fullName>
    </submittedName>
</protein>
<name>A0A9Q1CFW0_HOLLE</name>
<dbReference type="GO" id="GO:0008270">
    <property type="term" value="F:zinc ion binding"/>
    <property type="evidence" value="ECO:0007669"/>
    <property type="project" value="UniProtKB-KW"/>
</dbReference>
<dbReference type="EMBL" id="JAIZAY010000004">
    <property type="protein sequence ID" value="KAJ8044211.1"/>
    <property type="molecule type" value="Genomic_DNA"/>
</dbReference>
<dbReference type="AlphaFoldDB" id="A0A9Q1CFW0"/>
<evidence type="ECO:0000313" key="5">
    <source>
        <dbReference type="Proteomes" id="UP001152320"/>
    </source>
</evidence>
<dbReference type="Pfam" id="PF00098">
    <property type="entry name" value="zf-CCHC"/>
    <property type="match status" value="1"/>
</dbReference>
<gene>
    <name evidence="4" type="ORF">HOLleu_11604</name>
</gene>